<evidence type="ECO:0000259" key="2">
    <source>
        <dbReference type="Pfam" id="PF12937"/>
    </source>
</evidence>
<reference evidence="3 4" key="1">
    <citation type="submission" date="2024-05" db="EMBL/GenBank/DDBJ databases">
        <title>A draft genome resource for the thread blight pathogen Marasmius tenuissimus strain MS-2.</title>
        <authorList>
            <person name="Yulfo-Soto G.E."/>
            <person name="Baruah I.K."/>
            <person name="Amoako-Attah I."/>
            <person name="Bukari Y."/>
            <person name="Meinhardt L.W."/>
            <person name="Bailey B.A."/>
            <person name="Cohen S.P."/>
        </authorList>
    </citation>
    <scope>NUCLEOTIDE SEQUENCE [LARGE SCALE GENOMIC DNA]</scope>
    <source>
        <strain evidence="3 4">MS-2</strain>
    </source>
</reference>
<evidence type="ECO:0000313" key="3">
    <source>
        <dbReference type="EMBL" id="KAL0058537.1"/>
    </source>
</evidence>
<keyword evidence="4" id="KW-1185">Reference proteome</keyword>
<feature type="region of interest" description="Disordered" evidence="1">
    <location>
        <begin position="1"/>
        <end position="25"/>
    </location>
</feature>
<evidence type="ECO:0000313" key="4">
    <source>
        <dbReference type="Proteomes" id="UP001437256"/>
    </source>
</evidence>
<dbReference type="Gene3D" id="1.20.1280.50">
    <property type="match status" value="1"/>
</dbReference>
<accession>A0ABR2ZBD6</accession>
<gene>
    <name evidence="3" type="ORF">AAF712_014775</name>
</gene>
<dbReference type="Pfam" id="PF12937">
    <property type="entry name" value="F-box-like"/>
    <property type="match status" value="1"/>
</dbReference>
<evidence type="ECO:0000256" key="1">
    <source>
        <dbReference type="SAM" id="MobiDB-lite"/>
    </source>
</evidence>
<name>A0ABR2ZBD6_9AGAR</name>
<dbReference type="InterPro" id="IPR001810">
    <property type="entry name" value="F-box_dom"/>
</dbReference>
<dbReference type="EMBL" id="JBBXMP010000302">
    <property type="protein sequence ID" value="KAL0058537.1"/>
    <property type="molecule type" value="Genomic_DNA"/>
</dbReference>
<proteinExistence type="predicted"/>
<dbReference type="Proteomes" id="UP001437256">
    <property type="component" value="Unassembled WGS sequence"/>
</dbReference>
<organism evidence="3 4">
    <name type="scientific">Marasmius tenuissimus</name>
    <dbReference type="NCBI Taxonomy" id="585030"/>
    <lineage>
        <taxon>Eukaryota</taxon>
        <taxon>Fungi</taxon>
        <taxon>Dikarya</taxon>
        <taxon>Basidiomycota</taxon>
        <taxon>Agaricomycotina</taxon>
        <taxon>Agaricomycetes</taxon>
        <taxon>Agaricomycetidae</taxon>
        <taxon>Agaricales</taxon>
        <taxon>Marasmiineae</taxon>
        <taxon>Marasmiaceae</taxon>
        <taxon>Marasmius</taxon>
    </lineage>
</organism>
<feature type="domain" description="F-box" evidence="2">
    <location>
        <begin position="38"/>
        <end position="78"/>
    </location>
</feature>
<sequence length="361" mass="41048">MSSQQLVIESEKGQHDPTQSGVPGLDSALQQKSLINQRLPNELLIHIFKFHGNTQVLIRVCTRWRDLGIAEPRLWTFIAVDADRVALISHDESPEMQTLARQGLKAALERSRDLPLDIKFSNIPRARLGAGQGIGALSFSILFEYHYRWRSVELELTVRDAGVSQVLDSVPGYPHFPMLESLELDISPWKGVSRGVEKRSESRVIVSSEIMTRTTTYYLTKFQRSPVLTTLRLPIAPPIWFTIIPGSYPGIRRLTVERCTPRLLIPWLQKSQESLIWCTVKKFYSGDDVQKRPPFPLVGHLTLSELVYLKLPRGFNELINYVVLPKLKRLVLVDDSGLPVDRSRVPKMVSRSKCKLSDESE</sequence>
<comment type="caution">
    <text evidence="3">The sequence shown here is derived from an EMBL/GenBank/DDBJ whole genome shotgun (WGS) entry which is preliminary data.</text>
</comment>
<protein>
    <recommendedName>
        <fullName evidence="2">F-box domain-containing protein</fullName>
    </recommendedName>
</protein>